<dbReference type="CDD" id="cd13440">
    <property type="entry name" value="CamS_repeat_2"/>
    <property type="match status" value="1"/>
</dbReference>
<dbReference type="Gene3D" id="3.10.570.10">
    <property type="entry name" value="sex pheromone staph- cam373 precursor domain"/>
    <property type="match status" value="1"/>
</dbReference>
<dbReference type="PROSITE" id="PS51257">
    <property type="entry name" value="PROKAR_LIPOPROTEIN"/>
    <property type="match status" value="1"/>
</dbReference>
<dbReference type="CDD" id="cd13441">
    <property type="entry name" value="CamS_repeat_1"/>
    <property type="match status" value="1"/>
</dbReference>
<accession>A0A0D0HLE2</accession>
<comment type="caution">
    <text evidence="2">The sequence shown here is derived from an EMBL/GenBank/DDBJ whole genome shotgun (WGS) entry which is preliminary data.</text>
</comment>
<name>A0A0D0HLE2_9BACL</name>
<dbReference type="InterPro" id="IPR011426">
    <property type="entry name" value="CamS"/>
</dbReference>
<dbReference type="Pfam" id="PF07537">
    <property type="entry name" value="CamS"/>
    <property type="match status" value="1"/>
</dbReference>
<evidence type="ECO:0000256" key="1">
    <source>
        <dbReference type="SAM" id="SignalP"/>
    </source>
</evidence>
<evidence type="ECO:0000313" key="3">
    <source>
        <dbReference type="Proteomes" id="UP000032047"/>
    </source>
</evidence>
<sequence length="377" mass="43255">MKRLIILLTCTLLTLSACAPKFNQEEQVVQETDNKKQKAIIPKYNISNSYYRTILPFQPGEARGLVVENVNTRLDMDEFELGLMRIAQDKFSPSQYLFQQGQYLDRKTIESWLKRKQGNGEGLNPALGSEGTNEEKNKKHPLYISHILEHNYLVKKGNDKVQLGGVVIGLAMNSVHYYETEEGYPREVKISKSDMEKEGKKAAEEIVSRLRQIDGLREVPIVVGLFEQQPKSSIVPGHFFAVGYVDKGSNAIQDWEKINEEYYVFPSDEAEKNHRDDLVKFLNLKSDIEEFFPNYTGVIGRAFYRDDQLQQLTIDIVMQFYGKAEVIGFTQYVTGLLMEKMPDYMPISVYISSVRGPESIIIKSPDKNEPFVHIYQP</sequence>
<organism evidence="2 3">
    <name type="scientific">Anoxybacillus ayderensis</name>
    <dbReference type="NCBI Taxonomy" id="265546"/>
    <lineage>
        <taxon>Bacteria</taxon>
        <taxon>Bacillati</taxon>
        <taxon>Bacillota</taxon>
        <taxon>Bacilli</taxon>
        <taxon>Bacillales</taxon>
        <taxon>Anoxybacillaceae</taxon>
        <taxon>Anoxybacillus</taxon>
    </lineage>
</organism>
<dbReference type="PIRSF" id="PIRSF012509">
    <property type="entry name" value="CamS"/>
    <property type="match status" value="1"/>
</dbReference>
<proteinExistence type="predicted"/>
<feature type="chain" id="PRO_5002211526" evidence="1">
    <location>
        <begin position="20"/>
        <end position="377"/>
    </location>
</feature>
<reference evidence="2 3" key="1">
    <citation type="submission" date="2015-01" db="EMBL/GenBank/DDBJ databases">
        <title>Genome sequence of Anoxybacillus ayderensis strain AB04.</title>
        <authorList>
            <person name="Belduz A.O."/>
            <person name="Canakci S."/>
            <person name="Chan K.-G."/>
            <person name="Kahar U.M."/>
            <person name="Yaakob A.S."/>
            <person name="Chan C.S."/>
            <person name="Goh K.M."/>
        </authorList>
    </citation>
    <scope>NUCLEOTIDE SEQUENCE [LARGE SCALE GENOMIC DNA]</scope>
    <source>
        <strain evidence="2 3">AB04</strain>
    </source>
</reference>
<keyword evidence="1" id="KW-0732">Signal</keyword>
<dbReference type="Proteomes" id="UP000032047">
    <property type="component" value="Unassembled WGS sequence"/>
</dbReference>
<dbReference type="AlphaFoldDB" id="A0A0D0HLE2"/>
<evidence type="ECO:0000313" key="2">
    <source>
        <dbReference type="EMBL" id="KIP20117.1"/>
    </source>
</evidence>
<gene>
    <name evidence="2" type="ORF">JV16_02744</name>
</gene>
<keyword evidence="3" id="KW-1185">Reference proteome</keyword>
<dbReference type="RefSeq" id="WP_042536312.1">
    <property type="nucleotide sequence ID" value="NZ_JXTG01000025.1"/>
</dbReference>
<dbReference type="PATRIC" id="fig|265546.4.peg.2744"/>
<protein>
    <submittedName>
        <fullName evidence="2">Protein involved in sex pheromone biosynthesis</fullName>
    </submittedName>
</protein>
<dbReference type="EMBL" id="JXTG01000025">
    <property type="protein sequence ID" value="KIP20117.1"/>
    <property type="molecule type" value="Genomic_DNA"/>
</dbReference>
<feature type="signal peptide" evidence="1">
    <location>
        <begin position="1"/>
        <end position="19"/>
    </location>
</feature>